<dbReference type="KEGG" id="mfn:Ga0123462_1601"/>
<reference evidence="1 2" key="1">
    <citation type="submission" date="2016-12" db="EMBL/GenBank/DDBJ databases">
        <title>Isolation and genomic insights into novel planktonic Zetaproteobacteria from stratified waters of the Chesapeake Bay.</title>
        <authorList>
            <person name="McAllister S.M."/>
            <person name="Kato S."/>
            <person name="Chan C.S."/>
            <person name="Chiu B.K."/>
            <person name="Field E.K."/>
        </authorList>
    </citation>
    <scope>NUCLEOTIDE SEQUENCE [LARGE SCALE GENOMIC DNA]</scope>
    <source>
        <strain evidence="1 2">CP-8</strain>
    </source>
</reference>
<name>A0A2K8L892_9PROT</name>
<protein>
    <submittedName>
        <fullName evidence="1">Uncharacterized protein</fullName>
    </submittedName>
</protein>
<dbReference type="EMBL" id="CP018800">
    <property type="protein sequence ID" value="ATX82459.1"/>
    <property type="molecule type" value="Genomic_DNA"/>
</dbReference>
<evidence type="ECO:0000313" key="2">
    <source>
        <dbReference type="Proteomes" id="UP000231637"/>
    </source>
</evidence>
<sequence>MRAMFRHLLAGLIGLFVVWQVDITHANESDYLYYRDANVPPFQKSREFFDMPDRPGIYEVTMVSDTVGPLTFRVVRVHGDKEETQQQSRSYKIGAHEFQARFNNPSGADDLIVEIANSNPAAVAKVAVFVVELPKH</sequence>
<organism evidence="1 2">
    <name type="scientific">Mariprofundus ferrinatatus</name>
    <dbReference type="NCBI Taxonomy" id="1921087"/>
    <lineage>
        <taxon>Bacteria</taxon>
        <taxon>Pseudomonadati</taxon>
        <taxon>Pseudomonadota</taxon>
        <taxon>Candidatius Mariprofundia</taxon>
        <taxon>Mariprofundales</taxon>
        <taxon>Mariprofundaceae</taxon>
        <taxon>Mariprofundus</taxon>
    </lineage>
</organism>
<proteinExistence type="predicted"/>
<dbReference type="Proteomes" id="UP000231637">
    <property type="component" value="Chromosome"/>
</dbReference>
<gene>
    <name evidence="1" type="ORF">Ga0123462_1601</name>
</gene>
<accession>A0A2K8L892</accession>
<keyword evidence="2" id="KW-1185">Reference proteome</keyword>
<evidence type="ECO:0000313" key="1">
    <source>
        <dbReference type="EMBL" id="ATX82459.1"/>
    </source>
</evidence>
<dbReference type="AlphaFoldDB" id="A0A2K8L892"/>